<feature type="compositionally biased region" description="Polar residues" evidence="1">
    <location>
        <begin position="1"/>
        <end position="12"/>
    </location>
</feature>
<evidence type="ECO:0000313" key="2">
    <source>
        <dbReference type="EMBL" id="JAD40476.1"/>
    </source>
</evidence>
<feature type="region of interest" description="Disordered" evidence="1">
    <location>
        <begin position="1"/>
        <end position="22"/>
    </location>
</feature>
<proteinExistence type="predicted"/>
<organism evidence="2">
    <name type="scientific">Arundo donax</name>
    <name type="common">Giant reed</name>
    <name type="synonym">Donax arundinaceus</name>
    <dbReference type="NCBI Taxonomy" id="35708"/>
    <lineage>
        <taxon>Eukaryota</taxon>
        <taxon>Viridiplantae</taxon>
        <taxon>Streptophyta</taxon>
        <taxon>Embryophyta</taxon>
        <taxon>Tracheophyta</taxon>
        <taxon>Spermatophyta</taxon>
        <taxon>Magnoliopsida</taxon>
        <taxon>Liliopsida</taxon>
        <taxon>Poales</taxon>
        <taxon>Poaceae</taxon>
        <taxon>PACMAD clade</taxon>
        <taxon>Arundinoideae</taxon>
        <taxon>Arundineae</taxon>
        <taxon>Arundo</taxon>
    </lineage>
</organism>
<accession>A0A0A8ZNV2</accession>
<protein>
    <submittedName>
        <fullName evidence="2">Uncharacterized protein</fullName>
    </submittedName>
</protein>
<name>A0A0A8ZNV2_ARUDO</name>
<dbReference type="EMBL" id="GBRH01257419">
    <property type="protein sequence ID" value="JAD40476.1"/>
    <property type="molecule type" value="Transcribed_RNA"/>
</dbReference>
<dbReference type="AlphaFoldDB" id="A0A0A8ZNV2"/>
<reference evidence="2" key="2">
    <citation type="journal article" date="2015" name="Data Brief">
        <title>Shoot transcriptome of the giant reed, Arundo donax.</title>
        <authorList>
            <person name="Barrero R.A."/>
            <person name="Guerrero F.D."/>
            <person name="Moolhuijzen P."/>
            <person name="Goolsby J.A."/>
            <person name="Tidwell J."/>
            <person name="Bellgard S.E."/>
            <person name="Bellgard M.I."/>
        </authorList>
    </citation>
    <scope>NUCLEOTIDE SEQUENCE</scope>
    <source>
        <tissue evidence="2">Shoot tissue taken approximately 20 cm above the soil surface</tissue>
    </source>
</reference>
<sequence length="22" mass="2459">MFSGGHFSNSTHVPERSRGVLR</sequence>
<evidence type="ECO:0000256" key="1">
    <source>
        <dbReference type="SAM" id="MobiDB-lite"/>
    </source>
</evidence>
<feature type="compositionally biased region" description="Basic and acidic residues" evidence="1">
    <location>
        <begin position="13"/>
        <end position="22"/>
    </location>
</feature>
<reference evidence="2" key="1">
    <citation type="submission" date="2014-09" db="EMBL/GenBank/DDBJ databases">
        <authorList>
            <person name="Magalhaes I.L.F."/>
            <person name="Oliveira U."/>
            <person name="Santos F.R."/>
            <person name="Vidigal T.H.D.A."/>
            <person name="Brescovit A.D."/>
            <person name="Santos A.J."/>
        </authorList>
    </citation>
    <scope>NUCLEOTIDE SEQUENCE</scope>
    <source>
        <tissue evidence="2">Shoot tissue taken approximately 20 cm above the soil surface</tissue>
    </source>
</reference>